<accession>A0A0D7AVD0</accession>
<keyword evidence="2" id="KW-1185">Reference proteome</keyword>
<protein>
    <submittedName>
        <fullName evidence="1">Uncharacterized protein</fullName>
    </submittedName>
</protein>
<dbReference type="EMBL" id="KN880843">
    <property type="protein sequence ID" value="KIY61965.1"/>
    <property type="molecule type" value="Genomic_DNA"/>
</dbReference>
<organism evidence="1 2">
    <name type="scientific">Cylindrobasidium torrendii FP15055 ss-10</name>
    <dbReference type="NCBI Taxonomy" id="1314674"/>
    <lineage>
        <taxon>Eukaryota</taxon>
        <taxon>Fungi</taxon>
        <taxon>Dikarya</taxon>
        <taxon>Basidiomycota</taxon>
        <taxon>Agaricomycotina</taxon>
        <taxon>Agaricomycetes</taxon>
        <taxon>Agaricomycetidae</taxon>
        <taxon>Agaricales</taxon>
        <taxon>Marasmiineae</taxon>
        <taxon>Physalacriaceae</taxon>
        <taxon>Cylindrobasidium</taxon>
    </lineage>
</organism>
<dbReference type="AlphaFoldDB" id="A0A0D7AVD0"/>
<dbReference type="Proteomes" id="UP000054007">
    <property type="component" value="Unassembled WGS sequence"/>
</dbReference>
<evidence type="ECO:0000313" key="1">
    <source>
        <dbReference type="EMBL" id="KIY61965.1"/>
    </source>
</evidence>
<reference evidence="1 2" key="1">
    <citation type="journal article" date="2015" name="Fungal Genet. Biol.">
        <title>Evolution of novel wood decay mechanisms in Agaricales revealed by the genome sequences of Fistulina hepatica and Cylindrobasidium torrendii.</title>
        <authorList>
            <person name="Floudas D."/>
            <person name="Held B.W."/>
            <person name="Riley R."/>
            <person name="Nagy L.G."/>
            <person name="Koehler G."/>
            <person name="Ransdell A.S."/>
            <person name="Younus H."/>
            <person name="Chow J."/>
            <person name="Chiniquy J."/>
            <person name="Lipzen A."/>
            <person name="Tritt A."/>
            <person name="Sun H."/>
            <person name="Haridas S."/>
            <person name="LaButti K."/>
            <person name="Ohm R.A."/>
            <person name="Kues U."/>
            <person name="Blanchette R.A."/>
            <person name="Grigoriev I.V."/>
            <person name="Minto R.E."/>
            <person name="Hibbett D.S."/>
        </authorList>
    </citation>
    <scope>NUCLEOTIDE SEQUENCE [LARGE SCALE GENOMIC DNA]</scope>
    <source>
        <strain evidence="1 2">FP15055 ss-10</strain>
    </source>
</reference>
<evidence type="ECO:0000313" key="2">
    <source>
        <dbReference type="Proteomes" id="UP000054007"/>
    </source>
</evidence>
<name>A0A0D7AVD0_9AGAR</name>
<gene>
    <name evidence="1" type="ORF">CYLTODRAFT_459401</name>
</gene>
<sequence length="173" mass="19251">MTSHAEPRPGQNYFCTSYPDLKVGACITLGDILSQDQGKTAQGQELPSYVTPSKRAMPFMESQIASACFQAINVTLTTVRIRIVDNNFILSPKVLLELGLHKRFRDATAGSFFFLTARKPKVLGLLSSTSIWEYRPGTGWRRAREGDYAGTMRIRLRSDHAVTYSTSDGGKLR</sequence>
<proteinExistence type="predicted"/>